<dbReference type="PROSITE" id="PS50008">
    <property type="entry name" value="PIPLC_Y_DOMAIN"/>
    <property type="match status" value="1"/>
</dbReference>
<name>A0A9P9WRA9_9PEZI</name>
<dbReference type="InterPro" id="IPR000008">
    <property type="entry name" value="C2_dom"/>
</dbReference>
<feature type="compositionally biased region" description="Polar residues" evidence="7">
    <location>
        <begin position="194"/>
        <end position="206"/>
    </location>
</feature>
<evidence type="ECO:0000259" key="11">
    <source>
        <dbReference type="PROSITE" id="PS50222"/>
    </source>
</evidence>
<evidence type="ECO:0000256" key="6">
    <source>
        <dbReference type="RuleBase" id="RU361133"/>
    </source>
</evidence>
<dbReference type="Proteomes" id="UP000829685">
    <property type="component" value="Unassembled WGS sequence"/>
</dbReference>
<dbReference type="GO" id="GO:0051209">
    <property type="term" value="P:release of sequestered calcium ion into cytosol"/>
    <property type="evidence" value="ECO:0007669"/>
    <property type="project" value="TreeGrafter"/>
</dbReference>
<feature type="region of interest" description="Disordered" evidence="7">
    <location>
        <begin position="707"/>
        <end position="807"/>
    </location>
</feature>
<dbReference type="SMART" id="SM00239">
    <property type="entry name" value="C2"/>
    <property type="match status" value="1"/>
</dbReference>
<dbReference type="InterPro" id="IPR011992">
    <property type="entry name" value="EF-hand-dom_pair"/>
</dbReference>
<evidence type="ECO:0000313" key="12">
    <source>
        <dbReference type="EMBL" id="KAI1876317.1"/>
    </source>
</evidence>
<sequence length="1165" mass="130266">MSSASWSNPPRSSPGSQAPTTTPVTAPQGNPQGSMLRRTRPSQVHTTYQQSNGAVGSMPVSAISASSVASSSLHDSPIMSPDNTVLTTSSSIQPSPEPYRGRDIEQFPLTPFTLGDPLLQRKASNNSMNPSLAPSNNSLAEALQFQNKDKTGLIRRLSSKTQKLVSRTRRQSSVAPKSRDGSIGPGILRRRSDSTNTAPPTETVFFTDSDDDFIPADERDEIMPLCLTDGQVREVSSTSNPGSIAGSTTPVEPPAGPVIPMALRKGTWVRKFSKKRKFKKIFLVLDSDAAKITWDKNRPSKSLYVDDIREIRIGSDTRQYRLDYDVPDSDERRFFSILYAVADKSKSKAMHLVAEDEETFESWVTALDAISKHRQDLMTSLMSFNDKAIRSYWNTEMTKQFEGKPHSFDDEEIDFPGVERVCRNLHIHVSQKQLWDTFESADGTRTGRLNFAEFQDFVRKMKQREDIRAVYRSIASDPISGITWSEFAGFLRDTQGEDIDTDPRSWEASFSRFTRRPKSCDETRGLDTDIARMTEQAFAAFLTSTFNVPLATEPTNYTLDRPMNEYFISSSHNTYLLGRQVADISSVEGYITALVKGCRSIEIDCWDGPDGQPLVQHGYAMTNAISFKEVINVINKYAFVTSRFPLWVSLEVHCNAAQQTEMAAIMKDIFGPRLILTALDPTSDKLPSPSELKERVLVKVKAASLEEPRSGRVPSVNGRRRGNSLTSPYAKPIAMDNSTIPPQYLSQSPMLTPRDPSRRRVAKRYNTITEGEVQETLSSSTSDCDSGNEKPPSEKTPSEKTPKAKKDTSKIVQVLGELGVYCTGVTFNGFDALECRMPYHILSFMEGTFRNHGKTKESKDALYRHNMRYMMRVYPQFSRLNSHNFNPLMYWRKGVQMAALNWQTFDFGMQLNQAMFAAGTDQSGYVLKPHCMREIRMLPNGLPEEAVGKLERKNVTFKIEVISAQQLMRPGNLAANRTLDPYVEVEVFHANDKRDKHDSSVGVVADSPLKRTTRVVRENGFNPVFNESMPFSITTKYPELVFIRWSIKLSANGEGPNDRAAPMATFTAKLTSLKHGYRTLPLLDPNGDRYLFSTLFCRLEVGPVTDVYVNPGDGVESVGKFKNLGSRVFSRSSNSTTKLASEKSIEKISLDSGNADNSQQPLTRS</sequence>
<dbReference type="GO" id="GO:0048015">
    <property type="term" value="P:phosphatidylinositol-mediated signaling"/>
    <property type="evidence" value="ECO:0007669"/>
    <property type="project" value="TreeGrafter"/>
</dbReference>
<evidence type="ECO:0000259" key="10">
    <source>
        <dbReference type="PROSITE" id="PS50008"/>
    </source>
</evidence>
<dbReference type="SUPFAM" id="SSF51695">
    <property type="entry name" value="PLC-like phosphodiesterases"/>
    <property type="match status" value="1"/>
</dbReference>
<dbReference type="PROSITE" id="PS50004">
    <property type="entry name" value="C2"/>
    <property type="match status" value="1"/>
</dbReference>
<feature type="compositionally biased region" description="Polar residues" evidence="7">
    <location>
        <begin position="159"/>
        <end position="175"/>
    </location>
</feature>
<dbReference type="Gene3D" id="2.30.29.30">
    <property type="entry name" value="Pleckstrin-homology domain (PH domain)/Phosphotyrosine-binding domain (PTB)"/>
    <property type="match status" value="1"/>
</dbReference>
<dbReference type="GO" id="GO:0016042">
    <property type="term" value="P:lipid catabolic process"/>
    <property type="evidence" value="ECO:0007669"/>
    <property type="project" value="UniProtKB-KW"/>
</dbReference>
<feature type="region of interest" description="Disordered" evidence="7">
    <location>
        <begin position="158"/>
        <end position="210"/>
    </location>
</feature>
<evidence type="ECO:0000256" key="2">
    <source>
        <dbReference type="ARBA" id="ARBA00022801"/>
    </source>
</evidence>
<dbReference type="EC" id="3.1.4.11" evidence="1 6"/>
<feature type="compositionally biased region" description="Low complexity" evidence="7">
    <location>
        <begin position="1"/>
        <end position="27"/>
    </location>
</feature>
<dbReference type="PROSITE" id="PS50222">
    <property type="entry name" value="EF_HAND_2"/>
    <property type="match status" value="1"/>
</dbReference>
<evidence type="ECO:0000313" key="13">
    <source>
        <dbReference type="Proteomes" id="UP000829685"/>
    </source>
</evidence>
<dbReference type="InterPro" id="IPR037755">
    <property type="entry name" value="Plc1_PH"/>
</dbReference>
<organism evidence="12 13">
    <name type="scientific">Neoarthrinium moseri</name>
    <dbReference type="NCBI Taxonomy" id="1658444"/>
    <lineage>
        <taxon>Eukaryota</taxon>
        <taxon>Fungi</taxon>
        <taxon>Dikarya</taxon>
        <taxon>Ascomycota</taxon>
        <taxon>Pezizomycotina</taxon>
        <taxon>Sordariomycetes</taxon>
        <taxon>Xylariomycetidae</taxon>
        <taxon>Amphisphaeriales</taxon>
        <taxon>Apiosporaceae</taxon>
        <taxon>Neoarthrinium</taxon>
    </lineage>
</organism>
<accession>A0A9P9WRA9</accession>
<evidence type="ECO:0000256" key="7">
    <source>
        <dbReference type="SAM" id="MobiDB-lite"/>
    </source>
</evidence>
<dbReference type="PROSITE" id="PS50007">
    <property type="entry name" value="PIPLC_X_DOMAIN"/>
    <property type="match status" value="1"/>
</dbReference>
<dbReference type="AlphaFoldDB" id="A0A9P9WRA9"/>
<dbReference type="Gene3D" id="2.60.40.150">
    <property type="entry name" value="C2 domain"/>
    <property type="match status" value="1"/>
</dbReference>
<feature type="compositionally biased region" description="Polar residues" evidence="7">
    <location>
        <begin position="736"/>
        <end position="750"/>
    </location>
</feature>
<feature type="region of interest" description="Disordered" evidence="7">
    <location>
        <begin position="1"/>
        <end position="55"/>
    </location>
</feature>
<evidence type="ECO:0000256" key="1">
    <source>
        <dbReference type="ARBA" id="ARBA00012368"/>
    </source>
</evidence>
<dbReference type="InterPro" id="IPR017946">
    <property type="entry name" value="PLC-like_Pdiesterase_TIM-brl"/>
</dbReference>
<dbReference type="SMART" id="SM00233">
    <property type="entry name" value="PH"/>
    <property type="match status" value="1"/>
</dbReference>
<feature type="domain" description="PH" evidence="8">
    <location>
        <begin position="261"/>
        <end position="372"/>
    </location>
</feature>
<dbReference type="CDD" id="cd00275">
    <property type="entry name" value="C2_PLC_like"/>
    <property type="match status" value="1"/>
</dbReference>
<keyword evidence="5" id="KW-0807">Transducer</keyword>
<feature type="compositionally biased region" description="Polar residues" evidence="7">
    <location>
        <begin position="81"/>
        <end position="94"/>
    </location>
</feature>
<feature type="compositionally biased region" description="Basic and acidic residues" evidence="7">
    <location>
        <begin position="787"/>
        <end position="807"/>
    </location>
</feature>
<dbReference type="InterPro" id="IPR001849">
    <property type="entry name" value="PH_domain"/>
</dbReference>
<dbReference type="SMART" id="SM00148">
    <property type="entry name" value="PLCXc"/>
    <property type="match status" value="1"/>
</dbReference>
<dbReference type="InterPro" id="IPR001711">
    <property type="entry name" value="PLipase_C_Pinositol-sp_Y"/>
</dbReference>
<evidence type="ECO:0000256" key="3">
    <source>
        <dbReference type="ARBA" id="ARBA00022963"/>
    </source>
</evidence>
<dbReference type="SUPFAM" id="SSF47473">
    <property type="entry name" value="EF-hand"/>
    <property type="match status" value="1"/>
</dbReference>
<dbReference type="PROSITE" id="PS50003">
    <property type="entry name" value="PH_DOMAIN"/>
    <property type="match status" value="1"/>
</dbReference>
<reference evidence="12" key="1">
    <citation type="submission" date="2021-03" db="EMBL/GenBank/DDBJ databases">
        <title>Revisited historic fungal species revealed as producer of novel bioactive compounds through whole genome sequencing and comparative genomics.</title>
        <authorList>
            <person name="Vignolle G.A."/>
            <person name="Hochenegger N."/>
            <person name="Mach R.L."/>
            <person name="Mach-Aigner A.R."/>
            <person name="Javad Rahimi M."/>
            <person name="Salim K.A."/>
            <person name="Chan C.M."/>
            <person name="Lim L.B.L."/>
            <person name="Cai F."/>
            <person name="Druzhinina I.S."/>
            <person name="U'Ren J.M."/>
            <person name="Derntl C."/>
        </authorList>
    </citation>
    <scope>NUCLEOTIDE SEQUENCE</scope>
    <source>
        <strain evidence="12">TUCIM 5799</strain>
    </source>
</reference>
<protein>
    <recommendedName>
        <fullName evidence="1 6">Phosphoinositide phospholipase C</fullName>
        <ecNumber evidence="1 6">3.1.4.11</ecNumber>
    </recommendedName>
</protein>
<dbReference type="SUPFAM" id="SSF49562">
    <property type="entry name" value="C2 domain (Calcium/lipid-binding domain, CaLB)"/>
    <property type="match status" value="1"/>
</dbReference>
<dbReference type="InterPro" id="IPR002048">
    <property type="entry name" value="EF_hand_dom"/>
</dbReference>
<feature type="region of interest" description="Disordered" evidence="7">
    <location>
        <begin position="72"/>
        <end position="135"/>
    </location>
</feature>
<dbReference type="CDD" id="cd16207">
    <property type="entry name" value="EFh_ScPlc1p_like"/>
    <property type="match status" value="1"/>
</dbReference>
<dbReference type="InterPro" id="IPR001192">
    <property type="entry name" value="PI-PLC_fam"/>
</dbReference>
<dbReference type="CDD" id="cd08598">
    <property type="entry name" value="PI-PLC1c_yeast"/>
    <property type="match status" value="1"/>
</dbReference>
<dbReference type="Pfam" id="PF00168">
    <property type="entry name" value="C2"/>
    <property type="match status" value="1"/>
</dbReference>
<dbReference type="GO" id="GO:0004435">
    <property type="term" value="F:phosphatidylinositol-4,5-bisphosphate phospholipase C activity"/>
    <property type="evidence" value="ECO:0007669"/>
    <property type="project" value="UniProtKB-EC"/>
</dbReference>
<dbReference type="InterPro" id="IPR000909">
    <property type="entry name" value="PLipase_C_PInositol-sp_X_dom"/>
</dbReference>
<dbReference type="Gene3D" id="3.20.20.190">
    <property type="entry name" value="Phosphatidylinositol (PI) phosphodiesterase"/>
    <property type="match status" value="1"/>
</dbReference>
<feature type="compositionally biased region" description="Polar residues" evidence="7">
    <location>
        <begin position="122"/>
        <end position="135"/>
    </location>
</feature>
<dbReference type="Pfam" id="PF16457">
    <property type="entry name" value="PH_12"/>
    <property type="match status" value="1"/>
</dbReference>
<evidence type="ECO:0000256" key="5">
    <source>
        <dbReference type="ARBA" id="ARBA00023224"/>
    </source>
</evidence>
<feature type="domain" description="PI-PLC Y-box" evidence="10">
    <location>
        <begin position="815"/>
        <end position="933"/>
    </location>
</feature>
<dbReference type="PANTHER" id="PTHR10336:SF36">
    <property type="entry name" value="1-PHOSPHATIDYLINOSITOL 4,5-BISPHOSPHATE PHOSPHODIESTERASE BETA-4"/>
    <property type="match status" value="1"/>
</dbReference>
<dbReference type="PRINTS" id="PR00390">
    <property type="entry name" value="PHPHLIPASEC"/>
</dbReference>
<feature type="domain" description="C2" evidence="9">
    <location>
        <begin position="939"/>
        <end position="1084"/>
    </location>
</feature>
<keyword evidence="13" id="KW-1185">Reference proteome</keyword>
<dbReference type="InterPro" id="IPR035892">
    <property type="entry name" value="C2_domain_sf"/>
</dbReference>
<dbReference type="Pfam" id="PF00387">
    <property type="entry name" value="PI-PLC-Y"/>
    <property type="match status" value="1"/>
</dbReference>
<feature type="compositionally biased region" description="Polar residues" evidence="7">
    <location>
        <begin position="41"/>
        <end position="54"/>
    </location>
</feature>
<dbReference type="CDD" id="cd13360">
    <property type="entry name" value="PH_PLC_fungal"/>
    <property type="match status" value="1"/>
</dbReference>
<feature type="compositionally biased region" description="Polar residues" evidence="7">
    <location>
        <begin position="775"/>
        <end position="785"/>
    </location>
</feature>
<feature type="compositionally biased region" description="Polar residues" evidence="7">
    <location>
        <begin position="234"/>
        <end position="250"/>
    </location>
</feature>
<comment type="caution">
    <text evidence="12">The sequence shown here is derived from an EMBL/GenBank/DDBJ whole genome shotgun (WGS) entry which is preliminary data.</text>
</comment>
<dbReference type="GO" id="GO:0005509">
    <property type="term" value="F:calcium ion binding"/>
    <property type="evidence" value="ECO:0007669"/>
    <property type="project" value="InterPro"/>
</dbReference>
<dbReference type="InterPro" id="IPR011993">
    <property type="entry name" value="PH-like_dom_sf"/>
</dbReference>
<keyword evidence="2 6" id="KW-0378">Hydrolase</keyword>
<evidence type="ECO:0000259" key="8">
    <source>
        <dbReference type="PROSITE" id="PS50003"/>
    </source>
</evidence>
<dbReference type="SUPFAM" id="SSF50729">
    <property type="entry name" value="PH domain-like"/>
    <property type="match status" value="1"/>
</dbReference>
<dbReference type="SMART" id="SM00149">
    <property type="entry name" value="PLCYc"/>
    <property type="match status" value="1"/>
</dbReference>
<dbReference type="Gene3D" id="1.10.238.10">
    <property type="entry name" value="EF-hand"/>
    <property type="match status" value="1"/>
</dbReference>
<feature type="region of interest" description="Disordered" evidence="7">
    <location>
        <begin position="234"/>
        <end position="258"/>
    </location>
</feature>
<dbReference type="EMBL" id="JAFIMR010000007">
    <property type="protein sequence ID" value="KAI1876317.1"/>
    <property type="molecule type" value="Genomic_DNA"/>
</dbReference>
<gene>
    <name evidence="12" type="ORF">JX265_003843</name>
</gene>
<proteinExistence type="predicted"/>
<feature type="domain" description="EF-hand" evidence="11">
    <location>
        <begin position="429"/>
        <end position="464"/>
    </location>
</feature>
<comment type="catalytic activity">
    <reaction evidence="6">
        <text>a 1,2-diacyl-sn-glycero-3-phospho-(1D-myo-inositol-4,5-bisphosphate) + H2O = 1D-myo-inositol 1,4,5-trisphosphate + a 1,2-diacyl-sn-glycerol + H(+)</text>
        <dbReference type="Rhea" id="RHEA:33179"/>
        <dbReference type="ChEBI" id="CHEBI:15377"/>
        <dbReference type="ChEBI" id="CHEBI:15378"/>
        <dbReference type="ChEBI" id="CHEBI:17815"/>
        <dbReference type="ChEBI" id="CHEBI:58456"/>
        <dbReference type="ChEBI" id="CHEBI:203600"/>
        <dbReference type="EC" id="3.1.4.11"/>
    </reaction>
</comment>
<keyword evidence="3 6" id="KW-0442">Lipid degradation</keyword>
<dbReference type="Pfam" id="PF00388">
    <property type="entry name" value="PI-PLC-X"/>
    <property type="match status" value="1"/>
</dbReference>
<evidence type="ECO:0000256" key="4">
    <source>
        <dbReference type="ARBA" id="ARBA00023098"/>
    </source>
</evidence>
<keyword evidence="4 6" id="KW-0443">Lipid metabolism</keyword>
<evidence type="ECO:0000259" key="9">
    <source>
        <dbReference type="PROSITE" id="PS50004"/>
    </source>
</evidence>
<dbReference type="PANTHER" id="PTHR10336">
    <property type="entry name" value="PHOSPHOINOSITIDE-SPECIFIC PHOSPHOLIPASE C FAMILY PROTEIN"/>
    <property type="match status" value="1"/>
</dbReference>